<feature type="transmembrane region" description="Helical" evidence="1">
    <location>
        <begin position="195"/>
        <end position="213"/>
    </location>
</feature>
<protein>
    <submittedName>
        <fullName evidence="2">Polymer-forming cytoskeletal protein</fullName>
    </submittedName>
</protein>
<keyword evidence="1" id="KW-0812">Transmembrane</keyword>
<organism evidence="2 3">
    <name type="scientific">Halosimplex aquaticum</name>
    <dbReference type="NCBI Taxonomy" id="3026162"/>
    <lineage>
        <taxon>Archaea</taxon>
        <taxon>Methanobacteriati</taxon>
        <taxon>Methanobacteriota</taxon>
        <taxon>Stenosarchaea group</taxon>
        <taxon>Halobacteria</taxon>
        <taxon>Halobacteriales</taxon>
        <taxon>Haloarculaceae</taxon>
        <taxon>Halosimplex</taxon>
    </lineage>
</organism>
<keyword evidence="3" id="KW-1185">Reference proteome</keyword>
<dbReference type="AlphaFoldDB" id="A0ABD5Y3M8"/>
<name>A0ABD5Y3M8_9EURY</name>
<keyword evidence="1" id="KW-1133">Transmembrane helix</keyword>
<reference evidence="2 3" key="1">
    <citation type="journal article" date="2019" name="Int. J. Syst. Evol. Microbiol.">
        <title>The Global Catalogue of Microorganisms (GCM) 10K type strain sequencing project: providing services to taxonomists for standard genome sequencing and annotation.</title>
        <authorList>
            <consortium name="The Broad Institute Genomics Platform"/>
            <consortium name="The Broad Institute Genome Sequencing Center for Infectious Disease"/>
            <person name="Wu L."/>
            <person name="Ma J."/>
        </authorList>
    </citation>
    <scope>NUCLEOTIDE SEQUENCE [LARGE SCALE GENOMIC DNA]</scope>
    <source>
        <strain evidence="2 3">XZYJT29</strain>
    </source>
</reference>
<keyword evidence="1" id="KW-0472">Membrane</keyword>
<feature type="transmembrane region" description="Helical" evidence="1">
    <location>
        <begin position="133"/>
        <end position="150"/>
    </location>
</feature>
<feature type="transmembrane region" description="Helical" evidence="1">
    <location>
        <begin position="258"/>
        <end position="278"/>
    </location>
</feature>
<feature type="transmembrane region" description="Helical" evidence="1">
    <location>
        <begin position="170"/>
        <end position="189"/>
    </location>
</feature>
<accession>A0ABD5Y3M8</accession>
<dbReference type="Proteomes" id="UP001596432">
    <property type="component" value="Unassembled WGS sequence"/>
</dbReference>
<gene>
    <name evidence="2" type="ORF">ACFQMA_08870</name>
</gene>
<evidence type="ECO:0000256" key="1">
    <source>
        <dbReference type="SAM" id="Phobius"/>
    </source>
</evidence>
<evidence type="ECO:0000313" key="2">
    <source>
        <dbReference type="EMBL" id="MFC7139945.1"/>
    </source>
</evidence>
<dbReference type="EMBL" id="JBHTAS010000001">
    <property type="protein sequence ID" value="MFC7139945.1"/>
    <property type="molecule type" value="Genomic_DNA"/>
</dbReference>
<dbReference type="RefSeq" id="WP_274325512.1">
    <property type="nucleotide sequence ID" value="NZ_CP118158.1"/>
</dbReference>
<proteinExistence type="predicted"/>
<dbReference type="GeneID" id="78820215"/>
<sequence>MSPTEAIPLLIVVLLLVGVGGGDAEQMTVTFQGDHTLQSLQDVHVVAGGTVSVPADATVSGDLYVIGGTTRVEGQLDGDVTVLAGNLTVVEAATVTGTVQTISGESAIADGASVGQVSAVDPPAPSNSPIRRIAGFLLQFLVVGFAGWWFGRRHSTLLDNIGHSITEHALVSGVVGALAAATLLVLFVYMAFTLLLIPLSIAGLVGEVLIVLYSQVAFGRLVGRQLPIDRDEVATVAGVGLFLLALELLALVPYLGTLVQFALIVVGFGAVLNSYFGLQRFEPVTIPDGTGR</sequence>
<comment type="caution">
    <text evidence="2">The sequence shown here is derived from an EMBL/GenBank/DDBJ whole genome shotgun (WGS) entry which is preliminary data.</text>
</comment>
<evidence type="ECO:0000313" key="3">
    <source>
        <dbReference type="Proteomes" id="UP001596432"/>
    </source>
</evidence>